<gene>
    <name evidence="4" type="ORF">F0562_000450</name>
</gene>
<dbReference type="GO" id="GO:0009611">
    <property type="term" value="P:response to wounding"/>
    <property type="evidence" value="ECO:0007669"/>
    <property type="project" value="InterPro"/>
</dbReference>
<dbReference type="SUPFAM" id="SSF54654">
    <property type="entry name" value="CI-2 family of serine protease inhibitors"/>
    <property type="match status" value="1"/>
</dbReference>
<dbReference type="PANTHER" id="PTHR33091:SF94">
    <property type="entry name" value="PROTEASE INHIBITOR PROTEIN"/>
    <property type="match status" value="1"/>
</dbReference>
<dbReference type="AlphaFoldDB" id="A0A5J5C1J4"/>
<organism evidence="4 5">
    <name type="scientific">Nyssa sinensis</name>
    <dbReference type="NCBI Taxonomy" id="561372"/>
    <lineage>
        <taxon>Eukaryota</taxon>
        <taxon>Viridiplantae</taxon>
        <taxon>Streptophyta</taxon>
        <taxon>Embryophyta</taxon>
        <taxon>Tracheophyta</taxon>
        <taxon>Spermatophyta</taxon>
        <taxon>Magnoliopsida</taxon>
        <taxon>eudicotyledons</taxon>
        <taxon>Gunneridae</taxon>
        <taxon>Pentapetalae</taxon>
        <taxon>asterids</taxon>
        <taxon>Cornales</taxon>
        <taxon>Nyssaceae</taxon>
        <taxon>Nyssa</taxon>
    </lineage>
</organism>
<dbReference type="GO" id="GO:0004867">
    <property type="term" value="F:serine-type endopeptidase inhibitor activity"/>
    <property type="evidence" value="ECO:0007669"/>
    <property type="project" value="UniProtKB-KW"/>
</dbReference>
<dbReference type="EMBL" id="CM018031">
    <property type="protein sequence ID" value="KAA8548766.1"/>
    <property type="molecule type" value="Genomic_DNA"/>
</dbReference>
<dbReference type="PROSITE" id="PS00285">
    <property type="entry name" value="POTATO_INHIBITOR"/>
    <property type="match status" value="1"/>
</dbReference>
<evidence type="ECO:0000313" key="5">
    <source>
        <dbReference type="Proteomes" id="UP000325577"/>
    </source>
</evidence>
<dbReference type="OrthoDB" id="10013825at2759"/>
<comment type="similarity">
    <text evidence="1">Belongs to the protease inhibitor I13 (potato type I serine protease inhibitor) family.</text>
</comment>
<dbReference type="Pfam" id="PF00280">
    <property type="entry name" value="potato_inhibit"/>
    <property type="match status" value="1"/>
</dbReference>
<keyword evidence="5" id="KW-1185">Reference proteome</keyword>
<keyword evidence="3" id="KW-0722">Serine protease inhibitor</keyword>
<evidence type="ECO:0000313" key="4">
    <source>
        <dbReference type="EMBL" id="KAA8548766.1"/>
    </source>
</evidence>
<dbReference type="Gene3D" id="3.30.10.10">
    <property type="entry name" value="Trypsin Inhibitor V, subunit A"/>
    <property type="match status" value="1"/>
</dbReference>
<proteinExistence type="inferred from homology"/>
<evidence type="ECO:0000256" key="3">
    <source>
        <dbReference type="ARBA" id="ARBA00022900"/>
    </source>
</evidence>
<reference evidence="4 5" key="1">
    <citation type="submission" date="2019-09" db="EMBL/GenBank/DDBJ databases">
        <title>A chromosome-level genome assembly of the Chinese tupelo Nyssa sinensis.</title>
        <authorList>
            <person name="Yang X."/>
            <person name="Kang M."/>
            <person name="Yang Y."/>
            <person name="Xiong H."/>
            <person name="Wang M."/>
            <person name="Zhang Z."/>
            <person name="Wang Z."/>
            <person name="Wu H."/>
            <person name="Ma T."/>
            <person name="Liu J."/>
            <person name="Xi Z."/>
        </authorList>
    </citation>
    <scope>NUCLEOTIDE SEQUENCE [LARGE SCALE GENOMIC DNA]</scope>
    <source>
        <strain evidence="4">J267</strain>
        <tissue evidence="4">Leaf</tissue>
    </source>
</reference>
<keyword evidence="2" id="KW-0646">Protease inhibitor</keyword>
<accession>A0A5J5C1J4</accession>
<sequence>MSLECKGKSSWPELVGERGEIAAATIEKENPFVTAEIVLKGTIVPADLVPVCSRVRVWVDNKGIVYQVEKLRPGEFRVCGRKNLSFFILSELHFSLVATPNGTERGG</sequence>
<dbReference type="InterPro" id="IPR036354">
    <property type="entry name" value="Prot_inh_pot1_sf"/>
</dbReference>
<dbReference type="Proteomes" id="UP000325577">
    <property type="component" value="Linkage Group LG0"/>
</dbReference>
<protein>
    <submittedName>
        <fullName evidence="4">Uncharacterized protein</fullName>
    </submittedName>
</protein>
<evidence type="ECO:0000256" key="2">
    <source>
        <dbReference type="ARBA" id="ARBA00022690"/>
    </source>
</evidence>
<dbReference type="InterPro" id="IPR000864">
    <property type="entry name" value="Prot_inh_pot1"/>
</dbReference>
<name>A0A5J5C1J4_9ASTE</name>
<evidence type="ECO:0000256" key="1">
    <source>
        <dbReference type="ARBA" id="ARBA00008210"/>
    </source>
</evidence>
<dbReference type="PANTHER" id="PTHR33091">
    <property type="entry name" value="PROTEIN, PUTATIVE, EXPRESSED-RELATED"/>
    <property type="match status" value="1"/>
</dbReference>